<dbReference type="Gene3D" id="3.40.50.720">
    <property type="entry name" value="NAD(P)-binding Rossmann-like Domain"/>
    <property type="match status" value="2"/>
</dbReference>
<dbReference type="Pfam" id="PF00389">
    <property type="entry name" value="2-Hacid_dh"/>
    <property type="match status" value="1"/>
</dbReference>
<dbReference type="InterPro" id="IPR006139">
    <property type="entry name" value="D-isomer_2_OHA_DH_cat_dom"/>
</dbReference>
<dbReference type="PANTHER" id="PTHR42789">
    <property type="entry name" value="D-ISOMER SPECIFIC 2-HYDROXYACID DEHYDROGENASE FAMILY PROTEIN (AFU_ORTHOLOGUE AFUA_6G10090)"/>
    <property type="match status" value="1"/>
</dbReference>
<evidence type="ECO:0000259" key="7">
    <source>
        <dbReference type="Pfam" id="PF02826"/>
    </source>
</evidence>
<organism evidence="8 9">
    <name type="scientific">candidate division WOR-3 bacterium 4484_100</name>
    <dbReference type="NCBI Taxonomy" id="1936077"/>
    <lineage>
        <taxon>Bacteria</taxon>
        <taxon>Bacteria division WOR-3</taxon>
    </lineage>
</organism>
<feature type="domain" description="D-isomer specific 2-hydroxyacid dehydrogenase catalytic" evidence="6">
    <location>
        <begin position="3"/>
        <end position="298"/>
    </location>
</feature>
<comment type="similarity">
    <text evidence="1 5">Belongs to the D-isomer specific 2-hydroxyacid dehydrogenase family.</text>
</comment>
<dbReference type="PROSITE" id="PS00065">
    <property type="entry name" value="D_2_HYDROXYACID_DH_1"/>
    <property type="match status" value="1"/>
</dbReference>
<dbReference type="InterPro" id="IPR036291">
    <property type="entry name" value="NAD(P)-bd_dom_sf"/>
</dbReference>
<dbReference type="InterPro" id="IPR029753">
    <property type="entry name" value="D-isomer_DH_CS"/>
</dbReference>
<evidence type="ECO:0000256" key="5">
    <source>
        <dbReference type="RuleBase" id="RU003719"/>
    </source>
</evidence>
<feature type="domain" description="D-isomer specific 2-hydroxyacid dehydrogenase NAD-binding" evidence="7">
    <location>
        <begin position="105"/>
        <end position="275"/>
    </location>
</feature>
<evidence type="ECO:0000256" key="1">
    <source>
        <dbReference type="ARBA" id="ARBA00005854"/>
    </source>
</evidence>
<keyword evidence="3 5" id="KW-0560">Oxidoreductase</keyword>
<dbReference type="Pfam" id="PF02826">
    <property type="entry name" value="2-Hacid_dh_C"/>
    <property type="match status" value="1"/>
</dbReference>
<reference evidence="9" key="1">
    <citation type="submission" date="2017-01" db="EMBL/GenBank/DDBJ databases">
        <title>Novel pathways for hydrocarbon cycling and metabolic interdependencies in hydrothermal sediment communities.</title>
        <authorList>
            <person name="Dombrowski N."/>
            <person name="Seitz K."/>
            <person name="Teske A."/>
            <person name="Baker B."/>
        </authorList>
    </citation>
    <scope>NUCLEOTIDE SEQUENCE [LARGE SCALE GENOMIC DNA]</scope>
</reference>
<dbReference type="InterPro" id="IPR006140">
    <property type="entry name" value="D-isomer_DH_NAD-bd"/>
</dbReference>
<dbReference type="EMBL" id="MUKB01000076">
    <property type="protein sequence ID" value="OPX17791.1"/>
    <property type="molecule type" value="Genomic_DNA"/>
</dbReference>
<dbReference type="SUPFAM" id="SSF52283">
    <property type="entry name" value="Formate/glycerate dehydrogenase catalytic domain-like"/>
    <property type="match status" value="1"/>
</dbReference>
<dbReference type="CDD" id="cd12173">
    <property type="entry name" value="PGDH_4"/>
    <property type="match status" value="1"/>
</dbReference>
<dbReference type="GO" id="GO:0016616">
    <property type="term" value="F:oxidoreductase activity, acting on the CH-OH group of donors, NAD or NADP as acceptor"/>
    <property type="evidence" value="ECO:0007669"/>
    <property type="project" value="InterPro"/>
</dbReference>
<accession>A0A1V4QFM2</accession>
<dbReference type="GO" id="GO:0051287">
    <property type="term" value="F:NAD binding"/>
    <property type="evidence" value="ECO:0007669"/>
    <property type="project" value="InterPro"/>
</dbReference>
<sequence length="299" mass="32612">MKILISDPIAEQGIKILKDAGFEVVEKTGLSPDELAEIIPEYNGIIVRSATKVTRKVIEAAKNLRVIGRAGIGLDNIDLQAAQEKGIKVVNTPTATSISVAELALGMMLSAARRIPQASNSTKAGKWEKKKFKGFELYGKKLGIIGLGRIGTELAKRAQALGMEVLAYDPYVKTSEYAQLVELDTLLKDSDYISLHIPKTEETTHILDKSAFEKMKQDVVIINCARGGVVDEEALYQAITDGKVRIAGIDVYEKEPAKENKLFELEQVIATPHIGAQTKEGQTRAGVQIAEKVKEILKA</sequence>
<protein>
    <submittedName>
        <fullName evidence="8">Phosphoglycerate dehydrogenase</fullName>
    </submittedName>
</protein>
<evidence type="ECO:0000313" key="9">
    <source>
        <dbReference type="Proteomes" id="UP000191663"/>
    </source>
</evidence>
<dbReference type="SUPFAM" id="SSF51735">
    <property type="entry name" value="NAD(P)-binding Rossmann-fold domains"/>
    <property type="match status" value="1"/>
</dbReference>
<gene>
    <name evidence="8" type="ORF">BXT86_04600</name>
</gene>
<dbReference type="FunFam" id="3.40.50.720:FF:000021">
    <property type="entry name" value="D-3-phosphoglycerate dehydrogenase"/>
    <property type="match status" value="1"/>
</dbReference>
<evidence type="ECO:0000256" key="3">
    <source>
        <dbReference type="ARBA" id="ARBA00023002"/>
    </source>
</evidence>
<dbReference type="PANTHER" id="PTHR42789:SF1">
    <property type="entry name" value="D-ISOMER SPECIFIC 2-HYDROXYACID DEHYDROGENASE FAMILY PROTEIN (AFU_ORTHOLOGUE AFUA_6G10090)"/>
    <property type="match status" value="1"/>
</dbReference>
<dbReference type="GO" id="GO:0008652">
    <property type="term" value="P:amino acid biosynthetic process"/>
    <property type="evidence" value="ECO:0007669"/>
    <property type="project" value="UniProtKB-KW"/>
</dbReference>
<evidence type="ECO:0000256" key="2">
    <source>
        <dbReference type="ARBA" id="ARBA00022605"/>
    </source>
</evidence>
<evidence type="ECO:0000256" key="4">
    <source>
        <dbReference type="ARBA" id="ARBA00023027"/>
    </source>
</evidence>
<dbReference type="Proteomes" id="UP000191663">
    <property type="component" value="Unassembled WGS sequence"/>
</dbReference>
<name>A0A1V4QFM2_UNCW3</name>
<evidence type="ECO:0000259" key="6">
    <source>
        <dbReference type="Pfam" id="PF00389"/>
    </source>
</evidence>
<keyword evidence="2" id="KW-0028">Amino-acid biosynthesis</keyword>
<dbReference type="InterPro" id="IPR050857">
    <property type="entry name" value="D-2-hydroxyacid_DH"/>
</dbReference>
<proteinExistence type="inferred from homology"/>
<dbReference type="PROSITE" id="PS00671">
    <property type="entry name" value="D_2_HYDROXYACID_DH_3"/>
    <property type="match status" value="1"/>
</dbReference>
<evidence type="ECO:0000313" key="8">
    <source>
        <dbReference type="EMBL" id="OPX17791.1"/>
    </source>
</evidence>
<dbReference type="InterPro" id="IPR029752">
    <property type="entry name" value="D-isomer_DH_CS1"/>
</dbReference>
<comment type="caution">
    <text evidence="8">The sequence shown here is derived from an EMBL/GenBank/DDBJ whole genome shotgun (WGS) entry which is preliminary data.</text>
</comment>
<keyword evidence="4" id="KW-0520">NAD</keyword>
<dbReference type="AlphaFoldDB" id="A0A1V4QFM2"/>